<protein>
    <submittedName>
        <fullName evidence="2">Uncharacterized protein</fullName>
    </submittedName>
</protein>
<dbReference type="Proteomes" id="UP000887565">
    <property type="component" value="Unplaced"/>
</dbReference>
<dbReference type="AlphaFoldDB" id="A0A915JX37"/>
<keyword evidence="1" id="KW-1185">Reference proteome</keyword>
<proteinExistence type="predicted"/>
<name>A0A915JX37_ROMCU</name>
<accession>A0A915JX37</accession>
<sequence length="81" mass="9301">MVEGCSMKIEPSFKKSAVFNGLVSSTTSGLDKIQWNWWLGVSLCVSLAWAYHYLDTEADQLRTLNLVPQLKLWWYQSNTKS</sequence>
<organism evidence="1 2">
    <name type="scientific">Romanomermis culicivorax</name>
    <name type="common">Nematode worm</name>
    <dbReference type="NCBI Taxonomy" id="13658"/>
    <lineage>
        <taxon>Eukaryota</taxon>
        <taxon>Metazoa</taxon>
        <taxon>Ecdysozoa</taxon>
        <taxon>Nematoda</taxon>
        <taxon>Enoplea</taxon>
        <taxon>Dorylaimia</taxon>
        <taxon>Mermithida</taxon>
        <taxon>Mermithoidea</taxon>
        <taxon>Mermithidae</taxon>
        <taxon>Romanomermis</taxon>
    </lineage>
</organism>
<reference evidence="2" key="1">
    <citation type="submission" date="2022-11" db="UniProtKB">
        <authorList>
            <consortium name="WormBaseParasite"/>
        </authorList>
    </citation>
    <scope>IDENTIFICATION</scope>
</reference>
<dbReference type="WBParaSite" id="nRc.2.0.1.t30287-RA">
    <property type="protein sequence ID" value="nRc.2.0.1.t30287-RA"/>
    <property type="gene ID" value="nRc.2.0.1.g30287"/>
</dbReference>
<evidence type="ECO:0000313" key="1">
    <source>
        <dbReference type="Proteomes" id="UP000887565"/>
    </source>
</evidence>
<evidence type="ECO:0000313" key="2">
    <source>
        <dbReference type="WBParaSite" id="nRc.2.0.1.t30287-RA"/>
    </source>
</evidence>